<evidence type="ECO:0000313" key="2">
    <source>
        <dbReference type="EMBL" id="KIG19200.1"/>
    </source>
</evidence>
<keyword evidence="1" id="KW-0472">Membrane</keyword>
<gene>
    <name evidence="2" type="ORF">DB30_04665</name>
</gene>
<evidence type="ECO:0000256" key="1">
    <source>
        <dbReference type="SAM" id="Phobius"/>
    </source>
</evidence>
<comment type="caution">
    <text evidence="2">The sequence shown here is derived from an EMBL/GenBank/DDBJ whole genome shotgun (WGS) entry which is preliminary data.</text>
</comment>
<keyword evidence="1" id="KW-1133">Transmembrane helix</keyword>
<reference evidence="2 3" key="1">
    <citation type="submission" date="2014-12" db="EMBL/GenBank/DDBJ databases">
        <title>Genome assembly of Enhygromyxa salina DSM 15201.</title>
        <authorList>
            <person name="Sharma G."/>
            <person name="Subramanian S."/>
        </authorList>
    </citation>
    <scope>NUCLEOTIDE SEQUENCE [LARGE SCALE GENOMIC DNA]</scope>
    <source>
        <strain evidence="2 3">DSM 15201</strain>
    </source>
</reference>
<dbReference type="EMBL" id="JMCC02000004">
    <property type="protein sequence ID" value="KIG19200.1"/>
    <property type="molecule type" value="Genomic_DNA"/>
</dbReference>
<evidence type="ECO:0000313" key="3">
    <source>
        <dbReference type="Proteomes" id="UP000031599"/>
    </source>
</evidence>
<organism evidence="2 3">
    <name type="scientific">Enhygromyxa salina</name>
    <dbReference type="NCBI Taxonomy" id="215803"/>
    <lineage>
        <taxon>Bacteria</taxon>
        <taxon>Pseudomonadati</taxon>
        <taxon>Myxococcota</taxon>
        <taxon>Polyangia</taxon>
        <taxon>Nannocystales</taxon>
        <taxon>Nannocystaceae</taxon>
        <taxon>Enhygromyxa</taxon>
    </lineage>
</organism>
<dbReference type="AlphaFoldDB" id="A0A0C2DCT1"/>
<sequence>MEHSNEEKLMTDPNKSPRVFVSMLFAFAAVASFAFGACRQDDDVDDGSGASFDVQNSCADYCEQRKLCKDETNEETCRNNCEDAMSDCQADEQDEALDKLDQCANESCDDFLGCTINVGAQCIFGI</sequence>
<feature type="transmembrane region" description="Helical" evidence="1">
    <location>
        <begin position="20"/>
        <end position="38"/>
    </location>
</feature>
<protein>
    <submittedName>
        <fullName evidence="2">Uncharacterized protein</fullName>
    </submittedName>
</protein>
<accession>A0A0C2DCT1</accession>
<proteinExistence type="predicted"/>
<dbReference type="Proteomes" id="UP000031599">
    <property type="component" value="Unassembled WGS sequence"/>
</dbReference>
<name>A0A0C2DCT1_9BACT</name>
<keyword evidence="1" id="KW-0812">Transmembrane</keyword>